<accession>A0A168KSW2</accession>
<dbReference type="EMBL" id="AZHF01000001">
    <property type="protein sequence ID" value="OAA82101.1"/>
    <property type="molecule type" value="Genomic_DNA"/>
</dbReference>
<evidence type="ECO:0000313" key="2">
    <source>
        <dbReference type="Proteomes" id="UP000076881"/>
    </source>
</evidence>
<name>A0A168KSW2_CORDF</name>
<keyword evidence="2" id="KW-1185">Reference proteome</keyword>
<organism evidence="1 2">
    <name type="scientific">Akanthomyces lecanii RCEF 1005</name>
    <dbReference type="NCBI Taxonomy" id="1081108"/>
    <lineage>
        <taxon>Eukaryota</taxon>
        <taxon>Fungi</taxon>
        <taxon>Dikarya</taxon>
        <taxon>Ascomycota</taxon>
        <taxon>Pezizomycotina</taxon>
        <taxon>Sordariomycetes</taxon>
        <taxon>Hypocreomycetidae</taxon>
        <taxon>Hypocreales</taxon>
        <taxon>Cordycipitaceae</taxon>
        <taxon>Akanthomyces</taxon>
        <taxon>Cordyceps confragosa</taxon>
    </lineage>
</organism>
<evidence type="ECO:0000313" key="1">
    <source>
        <dbReference type="EMBL" id="OAA82101.1"/>
    </source>
</evidence>
<dbReference type="Proteomes" id="UP000076881">
    <property type="component" value="Unassembled WGS sequence"/>
</dbReference>
<reference evidence="1 2" key="1">
    <citation type="journal article" date="2016" name="Genome Biol. Evol.">
        <title>Divergent and convergent evolution of fungal pathogenicity.</title>
        <authorList>
            <person name="Shang Y."/>
            <person name="Xiao G."/>
            <person name="Zheng P."/>
            <person name="Cen K."/>
            <person name="Zhan S."/>
            <person name="Wang C."/>
        </authorList>
    </citation>
    <scope>NUCLEOTIDE SEQUENCE [LARGE SCALE GENOMIC DNA]</scope>
    <source>
        <strain evidence="1 2">RCEF 1005</strain>
    </source>
</reference>
<comment type="caution">
    <text evidence="1">The sequence shown here is derived from an EMBL/GenBank/DDBJ whole genome shotgun (WGS) entry which is preliminary data.</text>
</comment>
<dbReference type="AlphaFoldDB" id="A0A168KSW2"/>
<sequence>MRDNFAILAYTLQDNLTDAVRLYLDTIHESLELVRNENTAEESQRDLEFHGRVSDVVRRANNDIRRIHESIQ</sequence>
<protein>
    <submittedName>
        <fullName evidence="1">Uncharacterized protein</fullName>
    </submittedName>
</protein>
<dbReference type="OrthoDB" id="3598281at2759"/>
<proteinExistence type="predicted"/>
<gene>
    <name evidence="1" type="ORF">LEL_01646</name>
</gene>